<evidence type="ECO:0000256" key="7">
    <source>
        <dbReference type="ARBA" id="ARBA00023065"/>
    </source>
</evidence>
<dbReference type="InterPro" id="IPR050222">
    <property type="entry name" value="MATE_MdtK"/>
</dbReference>
<dbReference type="GO" id="GO:0042910">
    <property type="term" value="F:xenobiotic transmembrane transporter activity"/>
    <property type="evidence" value="ECO:0007669"/>
    <property type="project" value="InterPro"/>
</dbReference>
<keyword evidence="7" id="KW-0406">Ion transport</keyword>
<evidence type="ECO:0000256" key="1">
    <source>
        <dbReference type="ARBA" id="ARBA00004651"/>
    </source>
</evidence>
<dbReference type="PANTHER" id="PTHR43298">
    <property type="entry name" value="MULTIDRUG RESISTANCE PROTEIN NORM-RELATED"/>
    <property type="match status" value="1"/>
</dbReference>
<feature type="transmembrane region" description="Helical" evidence="10">
    <location>
        <begin position="432"/>
        <end position="453"/>
    </location>
</feature>
<feature type="transmembrane region" description="Helical" evidence="10">
    <location>
        <begin position="404"/>
        <end position="426"/>
    </location>
</feature>
<keyword evidence="3" id="KW-0050">Antiport</keyword>
<keyword evidence="5 10" id="KW-0812">Transmembrane</keyword>
<name>A0A0K1EMM8_CHOCO</name>
<dbReference type="InterPro" id="IPR048279">
    <property type="entry name" value="MdtK-like"/>
</dbReference>
<protein>
    <recommendedName>
        <fullName evidence="9">Multidrug-efflux transporter</fullName>
    </recommendedName>
</protein>
<sequence length="463" mass="47095">MIPAFSLSTNLRHELLAIARIAAPTAVAQAGLVAMTLVDTAIVGRVSVDELAAASMGRAILFATGGLGIGVGVAIEPLAAQALGAGERERAWSALGATLRASLLVSTVAIALGFLVTLFLVPAGIDAALVPRVQAYMVGHTPATFCFAMFAAGRAFLQVLGHTRPAVMAVALANAVNFLVCSVLVRGDDALADVGLPALGLPRLGALGAGIAASVGGLALIGWILTSARRLRADLAPEKSTTGTERPVEPVTVRSVLRIGVPAGMQILVEGGVFSTVALAAGRMGVHVVSAHQVAIGLASFSFMSMIGVSSATAVRVGYAVGAGRSARGPGLLGIAMGSTLMLVSATLFALFPRQLVGLFSQDARVIEVGVSLMRVAAIFQIFDGAQAVAAGALRGAGDTRVSFLANLAAHWLLGFPLALLFGFALDLGATGLWMGLTAGLVVVSVLLTLRFVRLTRGLIARV</sequence>
<dbReference type="GO" id="GO:0015297">
    <property type="term" value="F:antiporter activity"/>
    <property type="evidence" value="ECO:0007669"/>
    <property type="project" value="UniProtKB-KW"/>
</dbReference>
<feature type="transmembrane region" description="Helical" evidence="10">
    <location>
        <begin position="59"/>
        <end position="80"/>
    </location>
</feature>
<keyword evidence="12" id="KW-1185">Reference proteome</keyword>
<dbReference type="STRING" id="52.CMC5_063830"/>
<dbReference type="Pfam" id="PF01554">
    <property type="entry name" value="MatE"/>
    <property type="match status" value="2"/>
</dbReference>
<feature type="transmembrane region" description="Helical" evidence="10">
    <location>
        <begin position="165"/>
        <end position="185"/>
    </location>
</feature>
<dbReference type="NCBIfam" id="TIGR00797">
    <property type="entry name" value="matE"/>
    <property type="match status" value="1"/>
</dbReference>
<keyword evidence="6 10" id="KW-1133">Transmembrane helix</keyword>
<dbReference type="CDD" id="cd13131">
    <property type="entry name" value="MATE_NorM_like"/>
    <property type="match status" value="1"/>
</dbReference>
<feature type="transmembrane region" description="Helical" evidence="10">
    <location>
        <begin position="294"/>
        <end position="319"/>
    </location>
</feature>
<dbReference type="RefSeq" id="WP_050433830.1">
    <property type="nucleotide sequence ID" value="NZ_CP012159.1"/>
</dbReference>
<feature type="transmembrane region" description="Helical" evidence="10">
    <location>
        <begin position="21"/>
        <end position="47"/>
    </location>
</feature>
<gene>
    <name evidence="11" type="ORF">CMC5_063830</name>
</gene>
<dbReference type="KEGG" id="ccro:CMC5_063830"/>
<evidence type="ECO:0000313" key="12">
    <source>
        <dbReference type="Proteomes" id="UP000067626"/>
    </source>
</evidence>
<feature type="transmembrane region" description="Helical" evidence="10">
    <location>
        <begin position="331"/>
        <end position="352"/>
    </location>
</feature>
<organism evidence="11 12">
    <name type="scientific">Chondromyces crocatus</name>
    <dbReference type="NCBI Taxonomy" id="52"/>
    <lineage>
        <taxon>Bacteria</taxon>
        <taxon>Pseudomonadati</taxon>
        <taxon>Myxococcota</taxon>
        <taxon>Polyangia</taxon>
        <taxon>Polyangiales</taxon>
        <taxon>Polyangiaceae</taxon>
        <taxon>Chondromyces</taxon>
    </lineage>
</organism>
<feature type="transmembrane region" description="Helical" evidence="10">
    <location>
        <begin position="133"/>
        <end position="153"/>
    </location>
</feature>
<evidence type="ECO:0000313" key="11">
    <source>
        <dbReference type="EMBL" id="AKT42160.1"/>
    </source>
</evidence>
<proteinExistence type="predicted"/>
<keyword evidence="8 10" id="KW-0472">Membrane</keyword>
<evidence type="ECO:0000256" key="5">
    <source>
        <dbReference type="ARBA" id="ARBA00022692"/>
    </source>
</evidence>
<evidence type="ECO:0000256" key="9">
    <source>
        <dbReference type="ARBA" id="ARBA00031636"/>
    </source>
</evidence>
<comment type="subcellular location">
    <subcellularLocation>
        <location evidence="1">Cell membrane</location>
        <topology evidence="1">Multi-pass membrane protein</topology>
    </subcellularLocation>
</comment>
<dbReference type="PANTHER" id="PTHR43298:SF2">
    <property type="entry name" value="FMN_FAD EXPORTER YEEO-RELATED"/>
    <property type="match status" value="1"/>
</dbReference>
<dbReference type="GO" id="GO:0005886">
    <property type="term" value="C:plasma membrane"/>
    <property type="evidence" value="ECO:0007669"/>
    <property type="project" value="UniProtKB-SubCell"/>
</dbReference>
<dbReference type="EMBL" id="CP012159">
    <property type="protein sequence ID" value="AKT42160.1"/>
    <property type="molecule type" value="Genomic_DNA"/>
</dbReference>
<dbReference type="GO" id="GO:0006811">
    <property type="term" value="P:monoatomic ion transport"/>
    <property type="evidence" value="ECO:0007669"/>
    <property type="project" value="UniProtKB-KW"/>
</dbReference>
<feature type="transmembrane region" description="Helical" evidence="10">
    <location>
        <begin position="101"/>
        <end position="121"/>
    </location>
</feature>
<dbReference type="PIRSF" id="PIRSF006603">
    <property type="entry name" value="DinF"/>
    <property type="match status" value="1"/>
</dbReference>
<evidence type="ECO:0000256" key="10">
    <source>
        <dbReference type="SAM" id="Phobius"/>
    </source>
</evidence>
<dbReference type="InterPro" id="IPR002528">
    <property type="entry name" value="MATE_fam"/>
</dbReference>
<accession>A0A0K1EMM8</accession>
<evidence type="ECO:0000256" key="3">
    <source>
        <dbReference type="ARBA" id="ARBA00022449"/>
    </source>
</evidence>
<feature type="transmembrane region" description="Helical" evidence="10">
    <location>
        <begin position="205"/>
        <end position="225"/>
    </location>
</feature>
<evidence type="ECO:0000256" key="4">
    <source>
        <dbReference type="ARBA" id="ARBA00022475"/>
    </source>
</evidence>
<evidence type="ECO:0000256" key="6">
    <source>
        <dbReference type="ARBA" id="ARBA00022989"/>
    </source>
</evidence>
<keyword evidence="2" id="KW-0813">Transport</keyword>
<dbReference type="Proteomes" id="UP000067626">
    <property type="component" value="Chromosome"/>
</dbReference>
<keyword evidence="4" id="KW-1003">Cell membrane</keyword>
<evidence type="ECO:0000256" key="2">
    <source>
        <dbReference type="ARBA" id="ARBA00022448"/>
    </source>
</evidence>
<evidence type="ECO:0000256" key="8">
    <source>
        <dbReference type="ARBA" id="ARBA00023136"/>
    </source>
</evidence>
<dbReference type="AlphaFoldDB" id="A0A0K1EMM8"/>
<reference evidence="11 12" key="1">
    <citation type="submission" date="2015-07" db="EMBL/GenBank/DDBJ databases">
        <title>Genome analysis of myxobacterium Chondromyces crocatus Cm c5 reveals a high potential for natural compound synthesis and the genetic basis for the loss of fruiting body formation.</title>
        <authorList>
            <person name="Zaburannyi N."/>
            <person name="Bunk B."/>
            <person name="Maier J."/>
            <person name="Overmann J."/>
            <person name="Mueller R."/>
        </authorList>
    </citation>
    <scope>NUCLEOTIDE SEQUENCE [LARGE SCALE GENOMIC DNA]</scope>
    <source>
        <strain evidence="11 12">Cm c5</strain>
    </source>
</reference>